<sequence>MSEGRPYGFEVVRLARIEARLVAYDWAWARDNAERIAENWRRRLALQPGLFDGPVLLSCLCAIADGTCRIDFFETSYAAFIAYRDGGSPDGHVANAFAAVVPWSADGAVLLGQMGAHTANAGQIYFPCGTPDRDDVRGAVVDLAGSAVRELREETGLALPGGIADAMAGAWALLRGDGQLAFLYPARFPETAEALAARMERHRLAESEPELERVVTVRGAHEIDAARMPPFVRAYLASAFEADAAEADVTP</sequence>
<proteinExistence type="predicted"/>
<dbReference type="EMBL" id="BPQM01000012">
    <property type="protein sequence ID" value="GJD77437.1"/>
    <property type="molecule type" value="Genomic_DNA"/>
</dbReference>
<dbReference type="InterPro" id="IPR015797">
    <property type="entry name" value="NUDIX_hydrolase-like_dom_sf"/>
</dbReference>
<reference evidence="1" key="2">
    <citation type="submission" date="2021-08" db="EMBL/GenBank/DDBJ databases">
        <authorList>
            <person name="Tani A."/>
            <person name="Ola A."/>
            <person name="Ogura Y."/>
            <person name="Katsura K."/>
            <person name="Hayashi T."/>
        </authorList>
    </citation>
    <scope>NUCLEOTIDE SEQUENCE</scope>
    <source>
        <strain evidence="1">NBRC 103626</strain>
    </source>
</reference>
<organism evidence="1 2">
    <name type="scientific">Methylobacterium gregans</name>
    <dbReference type="NCBI Taxonomy" id="374424"/>
    <lineage>
        <taxon>Bacteria</taxon>
        <taxon>Pseudomonadati</taxon>
        <taxon>Pseudomonadota</taxon>
        <taxon>Alphaproteobacteria</taxon>
        <taxon>Hyphomicrobiales</taxon>
        <taxon>Methylobacteriaceae</taxon>
        <taxon>Methylobacterium</taxon>
    </lineage>
</organism>
<gene>
    <name evidence="1" type="ORF">NBEOAGPD_0642</name>
</gene>
<dbReference type="SUPFAM" id="SSF55811">
    <property type="entry name" value="Nudix"/>
    <property type="match status" value="1"/>
</dbReference>
<comment type="caution">
    <text evidence="1">The sequence shown here is derived from an EMBL/GenBank/DDBJ whole genome shotgun (WGS) entry which is preliminary data.</text>
</comment>
<name>A0AA37HM88_9HYPH</name>
<evidence type="ECO:0000313" key="1">
    <source>
        <dbReference type="EMBL" id="GJD77437.1"/>
    </source>
</evidence>
<dbReference type="Gene3D" id="3.90.79.10">
    <property type="entry name" value="Nucleoside Triphosphate Pyrophosphohydrolase"/>
    <property type="match status" value="1"/>
</dbReference>
<evidence type="ECO:0008006" key="3">
    <source>
        <dbReference type="Google" id="ProtNLM"/>
    </source>
</evidence>
<accession>A0AA37HM88</accession>
<dbReference type="Proteomes" id="UP001055108">
    <property type="component" value="Unassembled WGS sequence"/>
</dbReference>
<keyword evidence="2" id="KW-1185">Reference proteome</keyword>
<evidence type="ECO:0000313" key="2">
    <source>
        <dbReference type="Proteomes" id="UP001055108"/>
    </source>
</evidence>
<dbReference type="RefSeq" id="WP_238301209.1">
    <property type="nucleotide sequence ID" value="NZ_BPQM01000012.1"/>
</dbReference>
<reference evidence="1" key="1">
    <citation type="journal article" date="2016" name="Front. Microbiol.">
        <title>Genome Sequence of the Piezophilic, Mesophilic Sulfate-Reducing Bacterium Desulfovibrio indicus J2T.</title>
        <authorList>
            <person name="Cao J."/>
            <person name="Maignien L."/>
            <person name="Shao Z."/>
            <person name="Alain K."/>
            <person name="Jebbar M."/>
        </authorList>
    </citation>
    <scope>NUCLEOTIDE SEQUENCE</scope>
    <source>
        <strain evidence="1">NBRC 103626</strain>
    </source>
</reference>
<protein>
    <recommendedName>
        <fullName evidence="3">NUDIX hydrolase</fullName>
    </recommendedName>
</protein>
<dbReference type="AlphaFoldDB" id="A0AA37HM88"/>